<organism evidence="2 3">
    <name type="scientific">Spizellomyces punctatus (strain DAOM BR117)</name>
    <dbReference type="NCBI Taxonomy" id="645134"/>
    <lineage>
        <taxon>Eukaryota</taxon>
        <taxon>Fungi</taxon>
        <taxon>Fungi incertae sedis</taxon>
        <taxon>Chytridiomycota</taxon>
        <taxon>Chytridiomycota incertae sedis</taxon>
        <taxon>Chytridiomycetes</taxon>
        <taxon>Spizellomycetales</taxon>
        <taxon>Spizellomycetaceae</taxon>
        <taxon>Spizellomyces</taxon>
    </lineage>
</organism>
<dbReference type="InterPro" id="IPR014753">
    <property type="entry name" value="Arrestin_N"/>
</dbReference>
<reference evidence="2 3" key="1">
    <citation type="submission" date="2009-08" db="EMBL/GenBank/DDBJ databases">
        <title>The Genome Sequence of Spizellomyces punctatus strain DAOM BR117.</title>
        <authorList>
            <consortium name="The Broad Institute Genome Sequencing Platform"/>
            <person name="Russ C."/>
            <person name="Cuomo C."/>
            <person name="Shea T."/>
            <person name="Young S.K."/>
            <person name="Zeng Q."/>
            <person name="Koehrsen M."/>
            <person name="Haas B."/>
            <person name="Borodovsky M."/>
            <person name="Guigo R."/>
            <person name="Alvarado L."/>
            <person name="Berlin A."/>
            <person name="Bochicchio J."/>
            <person name="Borenstein D."/>
            <person name="Chapman S."/>
            <person name="Chen Z."/>
            <person name="Engels R."/>
            <person name="Freedman E."/>
            <person name="Gellesch M."/>
            <person name="Goldberg J."/>
            <person name="Griggs A."/>
            <person name="Gujja S."/>
            <person name="Heiman D."/>
            <person name="Hepburn T."/>
            <person name="Howarth C."/>
            <person name="Jen D."/>
            <person name="Larson L."/>
            <person name="Lewis B."/>
            <person name="Mehta T."/>
            <person name="Park D."/>
            <person name="Pearson M."/>
            <person name="Roberts A."/>
            <person name="Saif S."/>
            <person name="Shenoy N."/>
            <person name="Sisk P."/>
            <person name="Stolte C."/>
            <person name="Sykes S."/>
            <person name="Thomson T."/>
            <person name="Walk T."/>
            <person name="White J."/>
            <person name="Yandava C."/>
            <person name="Burger G."/>
            <person name="Gray M.W."/>
            <person name="Holland P.W.H."/>
            <person name="King N."/>
            <person name="Lang F.B.F."/>
            <person name="Roger A.J."/>
            <person name="Ruiz-Trillo I."/>
            <person name="Lander E."/>
            <person name="Nusbaum C."/>
        </authorList>
    </citation>
    <scope>NUCLEOTIDE SEQUENCE [LARGE SCALE GENOMIC DNA]</scope>
    <source>
        <strain evidence="2 3">DAOM BR117</strain>
    </source>
</reference>
<dbReference type="AlphaFoldDB" id="A0A0L0H3Q4"/>
<dbReference type="Gene3D" id="2.60.40.640">
    <property type="match status" value="1"/>
</dbReference>
<feature type="region of interest" description="Disordered" evidence="1">
    <location>
        <begin position="1"/>
        <end position="40"/>
    </location>
</feature>
<protein>
    <submittedName>
        <fullName evidence="2">Uncharacterized protein</fullName>
    </submittedName>
</protein>
<proteinExistence type="predicted"/>
<dbReference type="Gene3D" id="2.60.40.840">
    <property type="match status" value="1"/>
</dbReference>
<keyword evidence="3" id="KW-1185">Reference proteome</keyword>
<evidence type="ECO:0000313" key="2">
    <source>
        <dbReference type="EMBL" id="KNC96090.1"/>
    </source>
</evidence>
<dbReference type="RefSeq" id="XP_016604130.1">
    <property type="nucleotide sequence ID" value="XM_016756631.1"/>
</dbReference>
<dbReference type="OrthoDB" id="2142780at2759"/>
<name>A0A0L0H3Q4_SPIPD</name>
<evidence type="ECO:0000256" key="1">
    <source>
        <dbReference type="SAM" id="MobiDB-lite"/>
    </source>
</evidence>
<dbReference type="GO" id="GO:0007165">
    <property type="term" value="P:signal transduction"/>
    <property type="evidence" value="ECO:0007669"/>
    <property type="project" value="InterPro"/>
</dbReference>
<dbReference type="VEuPathDB" id="FungiDB:SPPG_08476"/>
<gene>
    <name evidence="2" type="ORF">SPPG_08476</name>
</gene>
<dbReference type="GeneID" id="27691639"/>
<dbReference type="EMBL" id="KQ257471">
    <property type="protein sequence ID" value="KNC96090.1"/>
    <property type="molecule type" value="Genomic_DNA"/>
</dbReference>
<evidence type="ECO:0000313" key="3">
    <source>
        <dbReference type="Proteomes" id="UP000053201"/>
    </source>
</evidence>
<feature type="compositionally biased region" description="Polar residues" evidence="1">
    <location>
        <begin position="8"/>
        <end position="28"/>
    </location>
</feature>
<dbReference type="Proteomes" id="UP000053201">
    <property type="component" value="Unassembled WGS sequence"/>
</dbReference>
<dbReference type="InParanoid" id="A0A0L0H3Q4"/>
<dbReference type="InterPro" id="IPR014752">
    <property type="entry name" value="Arrestin-like_C"/>
</dbReference>
<sequence>MSLHDNNRSLSPTRQRADSPSRQPQQRIQNDREREQQRIGTRALIGRHSKDRNLSIFLEERKIVSEDGARWPHLAGLVTVDPVGARGLLLEKYVPYAEVQCILLYRTALGAVIERVVYNRTSQLRELPSNADSSSATTWEGTQPGRRRYPFFFDFGNDALPPSFCFDPTDLHEGVPIGLHWEVMGFLGQKVMVTEDGMASLSMDSAGNMLQGASYTFRRQSLVTLNFHVEHRHTLSGLALPPMTSTQTLRPSLFSFGRSSQPETTVTATLERPLCSSEAPLKVNVELTKLHKSHRVQRIRLVAKQIITIRLPTQQQLQYKANIAVAEDTPAPRYDPSSNNEFNGVYALHVGRGIPEKPKKGKSPARVIPLDWFKNPVPLSAAKEFVASTPPVKSFDDAWGLEVKYVLKVEVSLSDSSGTFGTRERELEVSLPFILTGVPEDEAPAAAAIVSPSRRSSTSEDTVPTAPDALLPLLSETLDDLEQSTADVAILRQEWRSLRSESTNCTRSSDHAHEILDILGMLTRQLKVFAESYSVSDGAVRWPKNPVPFNMLVLETELLARAAPDELTVEAQDTAGRTGGAAENSVSVVDAVLKATDAFFSAGKSVVLAWIASRGGTHDAAESEEFSRKVDTLENAINSLKRGLEAIVAGADQEFVQAEDLDKDRETSALEA</sequence>
<accession>A0A0L0H3Q4</accession>